<keyword evidence="4" id="KW-0547">Nucleotide-binding</keyword>
<dbReference type="SMART" id="SM00220">
    <property type="entry name" value="S_TKc"/>
    <property type="match status" value="1"/>
</dbReference>
<organism evidence="11 12">
    <name type="scientific">Candidatus Afipia apatlaquensis</name>
    <dbReference type="NCBI Taxonomy" id="2712852"/>
    <lineage>
        <taxon>Bacteria</taxon>
        <taxon>Pseudomonadati</taxon>
        <taxon>Pseudomonadota</taxon>
        <taxon>Alphaproteobacteria</taxon>
        <taxon>Hyphomicrobiales</taxon>
        <taxon>Nitrobacteraceae</taxon>
        <taxon>Afipia</taxon>
    </lineage>
</organism>
<evidence type="ECO:0000256" key="4">
    <source>
        <dbReference type="ARBA" id="ARBA00022741"/>
    </source>
</evidence>
<evidence type="ECO:0000313" key="12">
    <source>
        <dbReference type="Proteomes" id="UP000480266"/>
    </source>
</evidence>
<dbReference type="SUPFAM" id="SSF56112">
    <property type="entry name" value="Protein kinase-like (PK-like)"/>
    <property type="match status" value="1"/>
</dbReference>
<evidence type="ECO:0000256" key="2">
    <source>
        <dbReference type="ARBA" id="ARBA00022527"/>
    </source>
</evidence>
<name>A0A7C9VHU2_9BRAD</name>
<evidence type="ECO:0000256" key="8">
    <source>
        <dbReference type="ARBA" id="ARBA00048679"/>
    </source>
</evidence>
<dbReference type="PANTHER" id="PTHR43671">
    <property type="entry name" value="SERINE/THREONINE-PROTEIN KINASE NEK"/>
    <property type="match status" value="1"/>
</dbReference>
<protein>
    <recommendedName>
        <fullName evidence="1">non-specific serine/threonine protein kinase</fullName>
        <ecNumber evidence="1">2.7.11.1</ecNumber>
    </recommendedName>
</protein>
<proteinExistence type="predicted"/>
<comment type="catalytic activity">
    <reaction evidence="7">
        <text>L-threonyl-[protein] + ATP = O-phospho-L-threonyl-[protein] + ADP + H(+)</text>
        <dbReference type="Rhea" id="RHEA:46608"/>
        <dbReference type="Rhea" id="RHEA-COMP:11060"/>
        <dbReference type="Rhea" id="RHEA-COMP:11605"/>
        <dbReference type="ChEBI" id="CHEBI:15378"/>
        <dbReference type="ChEBI" id="CHEBI:30013"/>
        <dbReference type="ChEBI" id="CHEBI:30616"/>
        <dbReference type="ChEBI" id="CHEBI:61977"/>
        <dbReference type="ChEBI" id="CHEBI:456216"/>
        <dbReference type="EC" id="2.7.11.1"/>
    </reaction>
</comment>
<dbReference type="GO" id="GO:0004674">
    <property type="term" value="F:protein serine/threonine kinase activity"/>
    <property type="evidence" value="ECO:0007669"/>
    <property type="project" value="UniProtKB-KW"/>
</dbReference>
<dbReference type="AlphaFoldDB" id="A0A7C9VHU2"/>
<keyword evidence="9" id="KW-0812">Transmembrane</keyword>
<dbReference type="GO" id="GO:0005524">
    <property type="term" value="F:ATP binding"/>
    <property type="evidence" value="ECO:0007669"/>
    <property type="project" value="UniProtKB-KW"/>
</dbReference>
<keyword evidence="5 11" id="KW-0418">Kinase</keyword>
<feature type="domain" description="Protein kinase" evidence="10">
    <location>
        <begin position="1"/>
        <end position="175"/>
    </location>
</feature>
<evidence type="ECO:0000256" key="5">
    <source>
        <dbReference type="ARBA" id="ARBA00022777"/>
    </source>
</evidence>
<evidence type="ECO:0000256" key="6">
    <source>
        <dbReference type="ARBA" id="ARBA00022840"/>
    </source>
</evidence>
<keyword evidence="12" id="KW-1185">Reference proteome</keyword>
<evidence type="ECO:0000313" key="11">
    <source>
        <dbReference type="EMBL" id="NGX94112.1"/>
    </source>
</evidence>
<evidence type="ECO:0000256" key="9">
    <source>
        <dbReference type="SAM" id="Phobius"/>
    </source>
</evidence>
<dbReference type="PANTHER" id="PTHR43671:SF98">
    <property type="entry name" value="SERINE_THREONINE-PROTEIN KINASE NEK11"/>
    <property type="match status" value="1"/>
</dbReference>
<feature type="transmembrane region" description="Helical" evidence="9">
    <location>
        <begin position="245"/>
        <end position="267"/>
    </location>
</feature>
<comment type="caution">
    <text evidence="11">The sequence shown here is derived from an EMBL/GenBank/DDBJ whole genome shotgun (WGS) entry which is preliminary data.</text>
</comment>
<comment type="catalytic activity">
    <reaction evidence="8">
        <text>L-seryl-[protein] + ATP = O-phospho-L-seryl-[protein] + ADP + H(+)</text>
        <dbReference type="Rhea" id="RHEA:17989"/>
        <dbReference type="Rhea" id="RHEA-COMP:9863"/>
        <dbReference type="Rhea" id="RHEA-COMP:11604"/>
        <dbReference type="ChEBI" id="CHEBI:15378"/>
        <dbReference type="ChEBI" id="CHEBI:29999"/>
        <dbReference type="ChEBI" id="CHEBI:30616"/>
        <dbReference type="ChEBI" id="CHEBI:83421"/>
        <dbReference type="ChEBI" id="CHEBI:456216"/>
        <dbReference type="EC" id="2.7.11.1"/>
    </reaction>
</comment>
<evidence type="ECO:0000259" key="10">
    <source>
        <dbReference type="PROSITE" id="PS50011"/>
    </source>
</evidence>
<dbReference type="EC" id="2.7.11.1" evidence="1"/>
<dbReference type="InterPro" id="IPR011009">
    <property type="entry name" value="Kinase-like_dom_sf"/>
</dbReference>
<keyword evidence="6" id="KW-0067">ATP-binding</keyword>
<keyword evidence="9" id="KW-0472">Membrane</keyword>
<feature type="non-terminal residue" evidence="11">
    <location>
        <position position="1"/>
    </location>
</feature>
<keyword evidence="9" id="KW-1133">Transmembrane helix</keyword>
<dbReference type="Proteomes" id="UP000480266">
    <property type="component" value="Unassembled WGS sequence"/>
</dbReference>
<accession>A0A7C9VHU2</accession>
<keyword evidence="2" id="KW-0723">Serine/threonine-protein kinase</keyword>
<evidence type="ECO:0000256" key="7">
    <source>
        <dbReference type="ARBA" id="ARBA00047899"/>
    </source>
</evidence>
<evidence type="ECO:0000256" key="1">
    <source>
        <dbReference type="ARBA" id="ARBA00012513"/>
    </source>
</evidence>
<reference evidence="11" key="1">
    <citation type="submission" date="2020-02" db="EMBL/GenBank/DDBJ databases">
        <title>Draft genome sequence of Candidatus Afipia apatlaquensis IBT-C3, a potential strain for decolorization of textile dyes.</title>
        <authorList>
            <person name="Sanchez-Reyes A."/>
            <person name="Breton-Deval L."/>
            <person name="Mangelson H."/>
            <person name="Sanchez-Flores A."/>
        </authorList>
    </citation>
    <scope>NUCLEOTIDE SEQUENCE [LARGE SCALE GENOMIC DNA]</scope>
    <source>
        <strain evidence="11">IBT-C3</strain>
    </source>
</reference>
<evidence type="ECO:0000256" key="3">
    <source>
        <dbReference type="ARBA" id="ARBA00022679"/>
    </source>
</evidence>
<gene>
    <name evidence="11" type="ORF">G4V63_02335</name>
</gene>
<keyword evidence="3" id="KW-0808">Transferase</keyword>
<dbReference type="InterPro" id="IPR000719">
    <property type="entry name" value="Prot_kinase_dom"/>
</dbReference>
<dbReference type="EMBL" id="JAAMRR010000125">
    <property type="protein sequence ID" value="NGX94112.1"/>
    <property type="molecule type" value="Genomic_DNA"/>
</dbReference>
<dbReference type="InterPro" id="IPR050660">
    <property type="entry name" value="NEK_Ser/Thr_kinase"/>
</dbReference>
<dbReference type="Pfam" id="PF00069">
    <property type="entry name" value="Pkinase"/>
    <property type="match status" value="1"/>
</dbReference>
<dbReference type="Gene3D" id="1.10.510.10">
    <property type="entry name" value="Transferase(Phosphotransferase) domain 1"/>
    <property type="match status" value="1"/>
</dbReference>
<sequence>YEHGQTLGQYLEAHKMGNDRLRDLLSSLLDGLDVVHTRATLHRDLKPSNIILRPDESPVLIDFGAARNFESRNSRSVTTIATAGYSPPEQSIGGQQGPWTDLYALGAIAYRIVSGNTPPDSLRRLRKDPLVPASSLDVEYDPTILRTIDWMLKIDESERPISVDAVRNSLGGAVFAAGQNTVGNAASAQQQKSWMLSIDEAKRPSSVDEIRTALQGRAAVPTFAAAAANQEVTAPKSPNVVARPWLTLGAGAVLLLGGASIIGFFGIEYHRHQNGVSQQNTPMQEEAARIQALSRELSAAGQDVQLIQALRRKCGDDCPSELTSEINQRLQQTERSKQQDHVAEKSQAGLDRKAVAAMYFDKLIRANEDVGLLRDFIEECRRDAACGFLSQAEAKYREAELLHRQSEEAKLRLKDIDTQRHNQSGNDAPQQSPSVSLIQNKRESENEFADRTGQSILAIKDRFAATGVLSCPWGNGTAQLTGASNIITTAAHVFYDRTADTCTPRAALGQCVFETETSKGRVSARVGSLVAAGWKCPTLPHHRNDWAVARLERAINTVKPYEVVSISRFIISEGEPLLAVESPSIDYSKGKFIHNCETKGSY</sequence>
<dbReference type="PROSITE" id="PS50011">
    <property type="entry name" value="PROTEIN_KINASE_DOM"/>
    <property type="match status" value="1"/>
</dbReference>
<feature type="non-terminal residue" evidence="11">
    <location>
        <position position="602"/>
    </location>
</feature>